<protein>
    <recommendedName>
        <fullName evidence="1">Initiator binding domain-containing protein</fullName>
    </recommendedName>
</protein>
<proteinExistence type="predicted"/>
<comment type="caution">
    <text evidence="2">The sequence shown here is derived from an EMBL/GenBank/DDBJ whole genome shotgun (WGS) entry which is preliminary data.</text>
</comment>
<gene>
    <name evidence="2" type="ORF">M9Y10_036444</name>
</gene>
<dbReference type="Proteomes" id="UP001470230">
    <property type="component" value="Unassembled WGS sequence"/>
</dbReference>
<evidence type="ECO:0000259" key="1">
    <source>
        <dbReference type="Pfam" id="PF10416"/>
    </source>
</evidence>
<reference evidence="2 3" key="1">
    <citation type="submission" date="2024-04" db="EMBL/GenBank/DDBJ databases">
        <title>Tritrichomonas musculus Genome.</title>
        <authorList>
            <person name="Alves-Ferreira E."/>
            <person name="Grigg M."/>
            <person name="Lorenzi H."/>
            <person name="Galac M."/>
        </authorList>
    </citation>
    <scope>NUCLEOTIDE SEQUENCE [LARGE SCALE GENOMIC DNA]</scope>
    <source>
        <strain evidence="2 3">EAF2021</strain>
    </source>
</reference>
<evidence type="ECO:0000313" key="3">
    <source>
        <dbReference type="Proteomes" id="UP001470230"/>
    </source>
</evidence>
<evidence type="ECO:0000313" key="2">
    <source>
        <dbReference type="EMBL" id="KAK8837447.1"/>
    </source>
</evidence>
<dbReference type="InterPro" id="IPR018845">
    <property type="entry name" value="Initiator-bd"/>
</dbReference>
<organism evidence="2 3">
    <name type="scientific">Tritrichomonas musculus</name>
    <dbReference type="NCBI Taxonomy" id="1915356"/>
    <lineage>
        <taxon>Eukaryota</taxon>
        <taxon>Metamonada</taxon>
        <taxon>Parabasalia</taxon>
        <taxon>Tritrichomonadida</taxon>
        <taxon>Tritrichomonadidae</taxon>
        <taxon>Tritrichomonas</taxon>
    </lineage>
</organism>
<dbReference type="EMBL" id="JAPFFF010000059">
    <property type="protein sequence ID" value="KAK8837447.1"/>
    <property type="molecule type" value="Genomic_DNA"/>
</dbReference>
<name>A0ABR2GV30_9EUKA</name>
<accession>A0ABR2GV30</accession>
<feature type="domain" description="Initiator binding" evidence="1">
    <location>
        <begin position="28"/>
        <end position="151"/>
    </location>
</feature>
<keyword evidence="3" id="KW-1185">Reference proteome</keyword>
<dbReference type="Pfam" id="PF10416">
    <property type="entry name" value="IBD"/>
    <property type="match status" value="1"/>
</dbReference>
<sequence>MNLQGKQHNNLKFVCLKTPIEDFISKDDFNYYCKLKNTLSSHICRNCRNRRIEAFNEILSTIHYFVTRKKEDSWKRSLICGVCWYKNYIVVNIRQMSYLLDKCKSSINGSLQRLCLFVLQDKNQSLKIILEAIPYLKNQPDLIITWSVRQNMQMTPIAPPFVPINQFIMPNSVNYINKLPKTTNANKKYKKLVTNPVSNNTSTINTENRNDIPKKIEQNVENKISNNSSSGFFSDLFDESELPDGLYDKFNSF</sequence>